<dbReference type="PRINTS" id="PR00413">
    <property type="entry name" value="HADHALOGNASE"/>
</dbReference>
<evidence type="ECO:0000313" key="2">
    <source>
        <dbReference type="Proteomes" id="UP000441586"/>
    </source>
</evidence>
<name>A0A6A4RAN7_9RHOB</name>
<protein>
    <submittedName>
        <fullName evidence="1">HAD-IA family hydrolase</fullName>
    </submittedName>
</protein>
<dbReference type="SUPFAM" id="SSF56784">
    <property type="entry name" value="HAD-like"/>
    <property type="match status" value="1"/>
</dbReference>
<dbReference type="RefSeq" id="WP_158981537.1">
    <property type="nucleotide sequence ID" value="NZ_WSFO01000017.1"/>
</dbReference>
<dbReference type="InterPro" id="IPR052898">
    <property type="entry name" value="ACAD10-like"/>
</dbReference>
<dbReference type="Gene3D" id="3.40.50.1000">
    <property type="entry name" value="HAD superfamily/HAD-like"/>
    <property type="match status" value="1"/>
</dbReference>
<keyword evidence="1" id="KW-0378">Hydrolase</keyword>
<evidence type="ECO:0000313" key="1">
    <source>
        <dbReference type="EMBL" id="KAE9625951.1"/>
    </source>
</evidence>
<dbReference type="AlphaFoldDB" id="A0A6A4RAN7"/>
<dbReference type="NCBIfam" id="TIGR01509">
    <property type="entry name" value="HAD-SF-IA-v3"/>
    <property type="match status" value="1"/>
</dbReference>
<comment type="caution">
    <text evidence="1">The sequence shown here is derived from an EMBL/GenBank/DDBJ whole genome shotgun (WGS) entry which is preliminary data.</text>
</comment>
<dbReference type="SFLD" id="SFLDS00003">
    <property type="entry name" value="Haloacid_Dehalogenase"/>
    <property type="match status" value="1"/>
</dbReference>
<reference evidence="1 2" key="1">
    <citation type="submission" date="2019-12" db="EMBL/GenBank/DDBJ databases">
        <authorList>
            <person name="Zhang Y.-J."/>
        </authorList>
    </citation>
    <scope>NUCLEOTIDE SEQUENCE [LARGE SCALE GENOMIC DNA]</scope>
    <source>
        <strain evidence="1 2">H18S-6</strain>
    </source>
</reference>
<dbReference type="PANTHER" id="PTHR47829">
    <property type="entry name" value="HYDROLASE, PUTATIVE (AFU_ORTHOLOGUE AFUA_1G12880)-RELATED"/>
    <property type="match status" value="1"/>
</dbReference>
<dbReference type="InterPro" id="IPR023214">
    <property type="entry name" value="HAD_sf"/>
</dbReference>
<dbReference type="GO" id="GO:0016787">
    <property type="term" value="F:hydrolase activity"/>
    <property type="evidence" value="ECO:0007669"/>
    <property type="project" value="UniProtKB-KW"/>
</dbReference>
<gene>
    <name evidence="1" type="ORF">GP644_21475</name>
</gene>
<organism evidence="1 2">
    <name type="scientific">Parasedimentitalea maritima</name>
    <dbReference type="NCBI Taxonomy" id="2578117"/>
    <lineage>
        <taxon>Bacteria</taxon>
        <taxon>Pseudomonadati</taxon>
        <taxon>Pseudomonadota</taxon>
        <taxon>Alphaproteobacteria</taxon>
        <taxon>Rhodobacterales</taxon>
        <taxon>Paracoccaceae</taxon>
        <taxon>Parasedimentitalea</taxon>
    </lineage>
</organism>
<dbReference type="InterPro" id="IPR036412">
    <property type="entry name" value="HAD-like_sf"/>
</dbReference>
<sequence length="227" mass="25109">MSISTILFDAGDILYSKPRRKAAVTKFLTDRGYSEPMAKDPVEREMRLKAHAGAIGVRDFMTWLMGHYGVTDPQDVQDGIELLLSQQRDVTFFPEVAETLHTLKQRGIKLGIVTNTFNPPAEKNEWFKTIGIDGIWDSYADSCELGVIKPEPGIYLAALKPIGVKPENAIFVGHAQVEIDGAKRLGLTTVRFNADSDCVSSDYAIDKFSELLDIPSKIDGTKKMSLA</sequence>
<dbReference type="EMBL" id="WSFO01000017">
    <property type="protein sequence ID" value="KAE9625951.1"/>
    <property type="molecule type" value="Genomic_DNA"/>
</dbReference>
<dbReference type="InterPro" id="IPR006439">
    <property type="entry name" value="HAD-SF_hydro_IA"/>
</dbReference>
<dbReference type="Pfam" id="PF00702">
    <property type="entry name" value="Hydrolase"/>
    <property type="match status" value="1"/>
</dbReference>
<accession>A0A6A4RAN7</accession>
<dbReference type="PANTHER" id="PTHR47829:SF1">
    <property type="entry name" value="HAD FAMILY PHOSPHATASE"/>
    <property type="match status" value="1"/>
</dbReference>
<dbReference type="SFLD" id="SFLDG01129">
    <property type="entry name" value="C1.5:_HAD__Beta-PGM__Phosphata"/>
    <property type="match status" value="1"/>
</dbReference>
<dbReference type="Proteomes" id="UP000441586">
    <property type="component" value="Unassembled WGS sequence"/>
</dbReference>
<proteinExistence type="predicted"/>